<sequence>MECIADCLAKLNWSDWRRFLPAIASSKPSAWSRNRRSIGMHIMVNGAFVDKGEFDSRLLREGDSVEFLHFMGGGAR</sequence>
<comment type="caution">
    <text evidence="1">The sequence shown here is derived from an EMBL/GenBank/DDBJ whole genome shotgun (WGS) entry which is preliminary data.</text>
</comment>
<dbReference type="SUPFAM" id="SSF54285">
    <property type="entry name" value="MoaD/ThiS"/>
    <property type="match status" value="1"/>
</dbReference>
<dbReference type="AlphaFoldDB" id="A0A7C2TIA9"/>
<dbReference type="CDD" id="cd00565">
    <property type="entry name" value="Ubl_ThiS"/>
    <property type="match status" value="1"/>
</dbReference>
<name>A0A7C2TIA9_9BACT</name>
<dbReference type="Gene3D" id="3.10.20.30">
    <property type="match status" value="1"/>
</dbReference>
<reference evidence="1" key="1">
    <citation type="journal article" date="2020" name="mSystems">
        <title>Genome- and Community-Level Interaction Insights into Carbon Utilization and Element Cycling Functions of Hydrothermarchaeota in Hydrothermal Sediment.</title>
        <authorList>
            <person name="Zhou Z."/>
            <person name="Liu Y."/>
            <person name="Xu W."/>
            <person name="Pan J."/>
            <person name="Luo Z.H."/>
            <person name="Li M."/>
        </authorList>
    </citation>
    <scope>NUCLEOTIDE SEQUENCE [LARGE SCALE GENOMIC DNA]</scope>
    <source>
        <strain evidence="1">SpSt-1224</strain>
    </source>
</reference>
<proteinExistence type="predicted"/>
<dbReference type="InterPro" id="IPR016155">
    <property type="entry name" value="Mopterin_synth/thiamin_S_b"/>
</dbReference>
<dbReference type="EMBL" id="DSDS01000006">
    <property type="protein sequence ID" value="HET97125.1"/>
    <property type="molecule type" value="Genomic_DNA"/>
</dbReference>
<evidence type="ECO:0008006" key="2">
    <source>
        <dbReference type="Google" id="ProtNLM"/>
    </source>
</evidence>
<organism evidence="1">
    <name type="scientific">Desulfurivibrio alkaliphilus</name>
    <dbReference type="NCBI Taxonomy" id="427923"/>
    <lineage>
        <taxon>Bacteria</taxon>
        <taxon>Pseudomonadati</taxon>
        <taxon>Thermodesulfobacteriota</taxon>
        <taxon>Desulfobulbia</taxon>
        <taxon>Desulfobulbales</taxon>
        <taxon>Desulfobulbaceae</taxon>
        <taxon>Desulfurivibrio</taxon>
    </lineage>
</organism>
<evidence type="ECO:0000313" key="1">
    <source>
        <dbReference type="EMBL" id="HET97125.1"/>
    </source>
</evidence>
<protein>
    <recommendedName>
        <fullName evidence="2">Thiamine biosynthesis protein ThiS</fullName>
    </recommendedName>
</protein>
<gene>
    <name evidence="1" type="ORF">ENN98_00165</name>
</gene>
<dbReference type="InterPro" id="IPR003749">
    <property type="entry name" value="ThiS/MoaD-like"/>
</dbReference>
<dbReference type="InterPro" id="IPR012675">
    <property type="entry name" value="Beta-grasp_dom_sf"/>
</dbReference>
<dbReference type="Pfam" id="PF02597">
    <property type="entry name" value="ThiS"/>
    <property type="match status" value="1"/>
</dbReference>
<dbReference type="Proteomes" id="UP000885986">
    <property type="component" value="Unassembled WGS sequence"/>
</dbReference>
<accession>A0A7C2TIA9</accession>